<dbReference type="Proteomes" id="UP000198881">
    <property type="component" value="Unassembled WGS sequence"/>
</dbReference>
<dbReference type="AlphaFoldDB" id="A0A1I7MHB7"/>
<dbReference type="RefSeq" id="WP_091694803.1">
    <property type="nucleotide sequence ID" value="NZ_FPCG01000002.1"/>
</dbReference>
<dbReference type="EMBL" id="FPCG01000002">
    <property type="protein sequence ID" value="SFV21307.1"/>
    <property type="molecule type" value="Genomic_DNA"/>
</dbReference>
<gene>
    <name evidence="1" type="ORF">SAMN04487966_102288</name>
</gene>
<accession>A0A1I7MHB7</accession>
<reference evidence="1 2" key="1">
    <citation type="submission" date="2016-10" db="EMBL/GenBank/DDBJ databases">
        <authorList>
            <person name="de Groot N.N."/>
        </authorList>
    </citation>
    <scope>NUCLEOTIDE SEQUENCE [LARGE SCALE GENOMIC DNA]</scope>
    <source>
        <strain evidence="1 2">CGMCC 1.7054</strain>
    </source>
</reference>
<protein>
    <submittedName>
        <fullName evidence="1">Uncharacterized protein</fullName>
    </submittedName>
</protein>
<organism evidence="1 2">
    <name type="scientific">Micrococcus terreus</name>
    <dbReference type="NCBI Taxonomy" id="574650"/>
    <lineage>
        <taxon>Bacteria</taxon>
        <taxon>Bacillati</taxon>
        <taxon>Actinomycetota</taxon>
        <taxon>Actinomycetes</taxon>
        <taxon>Micrococcales</taxon>
        <taxon>Micrococcaceae</taxon>
        <taxon>Micrococcus</taxon>
    </lineage>
</organism>
<evidence type="ECO:0000313" key="2">
    <source>
        <dbReference type="Proteomes" id="UP000198881"/>
    </source>
</evidence>
<dbReference type="STRING" id="574650.SAMN04487966_102288"/>
<name>A0A1I7MHB7_9MICC</name>
<proteinExistence type="predicted"/>
<sequence>MSNIYSRPITTDLNHMGNIITAYRQAGLTAPSLGTEIQHKIDSAPTARQVANTLAQEALQADDVDVWHADALEQIRQAQAADALRKEFSEVFPYVVRAAMPDYLEQATLDLKAPFDKLVKTFTQAVGKLPAGASALDAEAVIQADAGAALNTVRESLARFNAYAGIFRSLNGNSDYPSDLNALLPLVELPTPVVEQVRGVGNEVANEPQLEQTRAIRKLAADIRRIGADLVLIGIARGEYGKAALSLATPSTLAERVAKAGRAHARERVAL</sequence>
<keyword evidence="2" id="KW-1185">Reference proteome</keyword>
<evidence type="ECO:0000313" key="1">
    <source>
        <dbReference type="EMBL" id="SFV21307.1"/>
    </source>
</evidence>